<evidence type="ECO:0000256" key="1">
    <source>
        <dbReference type="ARBA" id="ARBA00009981"/>
    </source>
</evidence>
<dbReference type="Proteomes" id="UP000232638">
    <property type="component" value="Chromosome"/>
</dbReference>
<name>A0A2K8UF85_9GAMM</name>
<dbReference type="Pfam" id="PF02604">
    <property type="entry name" value="PhdYeFM_antitox"/>
    <property type="match status" value="1"/>
</dbReference>
<organism evidence="3 4">
    <name type="scientific">Candidatus Thiodictyon syntrophicum</name>
    <dbReference type="NCBI Taxonomy" id="1166950"/>
    <lineage>
        <taxon>Bacteria</taxon>
        <taxon>Pseudomonadati</taxon>
        <taxon>Pseudomonadota</taxon>
        <taxon>Gammaproteobacteria</taxon>
        <taxon>Chromatiales</taxon>
        <taxon>Chromatiaceae</taxon>
        <taxon>Thiodictyon</taxon>
    </lineage>
</organism>
<dbReference type="InterPro" id="IPR006442">
    <property type="entry name" value="Antitoxin_Phd/YefM"/>
</dbReference>
<protein>
    <recommendedName>
        <fullName evidence="2">Antitoxin</fullName>
    </recommendedName>
</protein>
<evidence type="ECO:0000313" key="3">
    <source>
        <dbReference type="EMBL" id="AUB84167.1"/>
    </source>
</evidence>
<reference evidence="3 4" key="1">
    <citation type="submission" date="2017-03" db="EMBL/GenBank/DDBJ databases">
        <title>Complete genome sequence of Candidatus 'Thiodictyon syntrophicum' sp. nov. strain Cad16T, a photolithoautotroph purple sulfur bacterium isolated from an alpine meromictic lake.</title>
        <authorList>
            <person name="Luedin S.M."/>
            <person name="Pothier J.F."/>
            <person name="Danza F."/>
            <person name="Storelli N."/>
            <person name="Wittwer M."/>
            <person name="Tonolla M."/>
        </authorList>
    </citation>
    <scope>NUCLEOTIDE SEQUENCE [LARGE SCALE GENOMIC DNA]</scope>
    <source>
        <strain evidence="3 4">Cad16T</strain>
    </source>
</reference>
<keyword evidence="4" id="KW-1185">Reference proteome</keyword>
<evidence type="ECO:0000313" key="4">
    <source>
        <dbReference type="Proteomes" id="UP000232638"/>
    </source>
</evidence>
<sequence>MRSVQVVEAKAKFSALLAAVEAGETVAIMRRGRVVAQLVPDSPRMAADPFRPLWAEQDDIDLVRPADLAAEPVTPI</sequence>
<dbReference type="InterPro" id="IPR036165">
    <property type="entry name" value="YefM-like_sf"/>
</dbReference>
<dbReference type="SUPFAM" id="SSF143120">
    <property type="entry name" value="YefM-like"/>
    <property type="match status" value="1"/>
</dbReference>
<dbReference type="EMBL" id="CP020370">
    <property type="protein sequence ID" value="AUB84167.1"/>
    <property type="molecule type" value="Genomic_DNA"/>
</dbReference>
<comment type="similarity">
    <text evidence="1 2">Belongs to the phD/YefM antitoxin family.</text>
</comment>
<dbReference type="AlphaFoldDB" id="A0A2K8UF85"/>
<accession>A0A2K8UF85</accession>
<comment type="function">
    <text evidence="2">Antitoxin component of a type II toxin-antitoxin (TA) system.</text>
</comment>
<dbReference type="KEGG" id="tsy:THSYN_26655"/>
<dbReference type="RefSeq" id="WP_100921833.1">
    <property type="nucleotide sequence ID" value="NZ_CP020370.1"/>
</dbReference>
<dbReference type="OrthoDB" id="9800503at2"/>
<proteinExistence type="inferred from homology"/>
<dbReference type="NCBIfam" id="TIGR01552">
    <property type="entry name" value="phd_fam"/>
    <property type="match status" value="1"/>
</dbReference>
<dbReference type="Gene3D" id="3.40.1620.10">
    <property type="entry name" value="YefM-like domain"/>
    <property type="match status" value="1"/>
</dbReference>
<gene>
    <name evidence="3" type="ORF">THSYN_26655</name>
</gene>
<evidence type="ECO:0000256" key="2">
    <source>
        <dbReference type="RuleBase" id="RU362080"/>
    </source>
</evidence>